<evidence type="ECO:0000313" key="3">
    <source>
        <dbReference type="Proteomes" id="UP000094764"/>
    </source>
</evidence>
<dbReference type="OrthoDB" id="9804829at2"/>
<organism evidence="2 3">
    <name type="scientific">Enterococcus quebecensis</name>
    <dbReference type="NCBI Taxonomy" id="903983"/>
    <lineage>
        <taxon>Bacteria</taxon>
        <taxon>Bacillati</taxon>
        <taxon>Bacillota</taxon>
        <taxon>Bacilli</taxon>
        <taxon>Lactobacillales</taxon>
        <taxon>Enterococcaceae</taxon>
        <taxon>Enterococcus</taxon>
    </lineage>
</organism>
<dbReference type="Pfam" id="PF22564">
    <property type="entry name" value="HAAS"/>
    <property type="match status" value="1"/>
</dbReference>
<keyword evidence="1" id="KW-0812">Transmembrane</keyword>
<dbReference type="Proteomes" id="UP000094764">
    <property type="component" value="Unassembled WGS sequence"/>
</dbReference>
<sequence length="195" mass="21405">MNKQEFLYQLEQGLIHLDEVEKGQYIHYYDELIEDYLEDGASEEEAVKKLGKPSIIARKILEDAFEEGNIPPKKELSPLIIALLILGFPLWGSLLLAVIGVVLSGYVVIWCLPFSTGILAIASLGASVFSVFASIFALQDGVYIAVTQLGVGVLVLGIAILSGLLTVNMTTYFIKISRSFSSKIVHFIKAKELLV</sequence>
<reference evidence="3" key="1">
    <citation type="submission" date="2016-09" db="EMBL/GenBank/DDBJ databases">
        <authorList>
            <person name="Gulvik C.A."/>
        </authorList>
    </citation>
    <scope>NUCLEOTIDE SEQUENCE [LARGE SCALE GENOMIC DNA]</scope>
    <source>
        <strain evidence="3">LMG 26306</strain>
    </source>
</reference>
<evidence type="ECO:0008006" key="4">
    <source>
        <dbReference type="Google" id="ProtNLM"/>
    </source>
</evidence>
<name>A0A1E5GRG9_9ENTE</name>
<dbReference type="RefSeq" id="WP_069635799.1">
    <property type="nucleotide sequence ID" value="NZ_JXKZ01000017.1"/>
</dbReference>
<keyword evidence="1" id="KW-0472">Membrane</keyword>
<dbReference type="AlphaFoldDB" id="A0A1E5GRG9"/>
<protein>
    <recommendedName>
        <fullName evidence="4">DUF1700 domain-containing protein</fullName>
    </recommendedName>
</protein>
<keyword evidence="1" id="KW-1133">Transmembrane helix</keyword>
<evidence type="ECO:0000313" key="2">
    <source>
        <dbReference type="EMBL" id="OEG15311.1"/>
    </source>
</evidence>
<feature type="transmembrane region" description="Helical" evidence="1">
    <location>
        <begin position="150"/>
        <end position="174"/>
    </location>
</feature>
<dbReference type="STRING" id="903983.BCR23_10785"/>
<gene>
    <name evidence="2" type="ORF">BCR23_10785</name>
</gene>
<comment type="caution">
    <text evidence="2">The sequence shown here is derived from an EMBL/GenBank/DDBJ whole genome shotgun (WGS) entry which is preliminary data.</text>
</comment>
<proteinExistence type="predicted"/>
<keyword evidence="3" id="KW-1185">Reference proteome</keyword>
<accession>A0A1E5GRG9</accession>
<evidence type="ECO:0000256" key="1">
    <source>
        <dbReference type="SAM" id="Phobius"/>
    </source>
</evidence>
<dbReference type="EMBL" id="MIKB01000016">
    <property type="protein sequence ID" value="OEG15311.1"/>
    <property type="molecule type" value="Genomic_DNA"/>
</dbReference>
<feature type="transmembrane region" description="Helical" evidence="1">
    <location>
        <begin position="79"/>
        <end position="112"/>
    </location>
</feature>